<evidence type="ECO:0000313" key="1">
    <source>
        <dbReference type="EMBL" id="RCX22921.1"/>
    </source>
</evidence>
<evidence type="ECO:0000313" key="2">
    <source>
        <dbReference type="Proteomes" id="UP000253090"/>
    </source>
</evidence>
<reference evidence="1 2" key="1">
    <citation type="submission" date="2018-07" db="EMBL/GenBank/DDBJ databases">
        <title>Genomic Encyclopedia of Type Strains, Phase III (KMG-III): the genomes of soil and plant-associated and newly described type strains.</title>
        <authorList>
            <person name="Whitman W."/>
        </authorList>
    </citation>
    <scope>NUCLEOTIDE SEQUENCE [LARGE SCALE GENOMIC DNA]</scope>
    <source>
        <strain evidence="1 2">CECT 8333</strain>
    </source>
</reference>
<dbReference type="EMBL" id="QPJW01000001">
    <property type="protein sequence ID" value="RCX22921.1"/>
    <property type="molecule type" value="Genomic_DNA"/>
</dbReference>
<dbReference type="Proteomes" id="UP000253090">
    <property type="component" value="Unassembled WGS sequence"/>
</dbReference>
<dbReference type="OrthoDB" id="2879580at2"/>
<gene>
    <name evidence="1" type="ORF">DFP94_101510</name>
</gene>
<protein>
    <submittedName>
        <fullName evidence="1">Uncharacterized protein</fullName>
    </submittedName>
</protein>
<keyword evidence="2" id="KW-1185">Reference proteome</keyword>
<comment type="caution">
    <text evidence="1">The sequence shown here is derived from an EMBL/GenBank/DDBJ whole genome shotgun (WGS) entry which is preliminary data.</text>
</comment>
<dbReference type="AlphaFoldDB" id="A0A369BNF3"/>
<organism evidence="1 2">
    <name type="scientific">Fontibacillus phaseoli</name>
    <dbReference type="NCBI Taxonomy" id="1416533"/>
    <lineage>
        <taxon>Bacteria</taxon>
        <taxon>Bacillati</taxon>
        <taxon>Bacillota</taxon>
        <taxon>Bacilli</taxon>
        <taxon>Bacillales</taxon>
        <taxon>Paenibacillaceae</taxon>
        <taxon>Fontibacillus</taxon>
    </lineage>
</organism>
<accession>A0A369BNF3</accession>
<dbReference type="RefSeq" id="WP_114494861.1">
    <property type="nucleotide sequence ID" value="NZ_QPJW01000001.1"/>
</dbReference>
<sequence length="204" mass="22336">MAKLDGVKTLSDREIEYGGVRYVQTEGPARLDDILRCDDSAVGDAEEGAFYLANISRYGIVGFVDDVNDERGLGLGTCFLFVANPSKFSVFCRVESAPHSPAEIRALIEQKREELAELEALFVIGVDDYVRVVSRTYNEELSAGDIAQVTVVDDSYVPYRLRAVFGNKDDWARASDVVKITPAEAKAALIAQVEDAFAEAQQSA</sequence>
<proteinExistence type="predicted"/>
<name>A0A369BNF3_9BACL</name>